<gene>
    <name evidence="1" type="ORF">DRJ33_07735</name>
</gene>
<dbReference type="AlphaFoldDB" id="A0A497ESN0"/>
<dbReference type="Proteomes" id="UP000272051">
    <property type="component" value="Unassembled WGS sequence"/>
</dbReference>
<organism evidence="1 2">
    <name type="scientific">Thermoproteota archaeon</name>
    <dbReference type="NCBI Taxonomy" id="2056631"/>
    <lineage>
        <taxon>Archaea</taxon>
        <taxon>Thermoproteota</taxon>
    </lineage>
</organism>
<reference evidence="1 2" key="1">
    <citation type="submission" date="2018-06" db="EMBL/GenBank/DDBJ databases">
        <title>Extensive metabolic versatility and redundancy in microbially diverse, dynamic hydrothermal sediments.</title>
        <authorList>
            <person name="Dombrowski N."/>
            <person name="Teske A."/>
            <person name="Baker B.J."/>
        </authorList>
    </citation>
    <scope>NUCLEOTIDE SEQUENCE [LARGE SCALE GENOMIC DNA]</scope>
    <source>
        <strain evidence="1">B34_G17</strain>
    </source>
</reference>
<evidence type="ECO:0000313" key="1">
    <source>
        <dbReference type="EMBL" id="RLE50042.1"/>
    </source>
</evidence>
<feature type="non-terminal residue" evidence="1">
    <location>
        <position position="1"/>
    </location>
</feature>
<evidence type="ECO:0000313" key="2">
    <source>
        <dbReference type="Proteomes" id="UP000272051"/>
    </source>
</evidence>
<dbReference type="EMBL" id="QMQX01000184">
    <property type="protein sequence ID" value="RLE50042.1"/>
    <property type="molecule type" value="Genomic_DNA"/>
</dbReference>
<sequence>VCIELNKLDSFTPDDADVFNFKHFSKWHESYIEGEADGLAEEAYNVVGAYPLKTIRKRRKTKPLDLQIIQWKEILERELGERS</sequence>
<proteinExistence type="predicted"/>
<protein>
    <submittedName>
        <fullName evidence="1">Uncharacterized protein</fullName>
    </submittedName>
</protein>
<name>A0A497ESN0_9CREN</name>
<accession>A0A497ESN0</accession>
<comment type="caution">
    <text evidence="1">The sequence shown here is derived from an EMBL/GenBank/DDBJ whole genome shotgun (WGS) entry which is preliminary data.</text>
</comment>